<feature type="compositionally biased region" description="Polar residues" evidence="1">
    <location>
        <begin position="1"/>
        <end position="27"/>
    </location>
</feature>
<organism evidence="4 5">
    <name type="scientific">Ascoidea rubescens DSM 1968</name>
    <dbReference type="NCBI Taxonomy" id="1344418"/>
    <lineage>
        <taxon>Eukaryota</taxon>
        <taxon>Fungi</taxon>
        <taxon>Dikarya</taxon>
        <taxon>Ascomycota</taxon>
        <taxon>Saccharomycotina</taxon>
        <taxon>Saccharomycetes</taxon>
        <taxon>Ascoideaceae</taxon>
        <taxon>Ascoidea</taxon>
    </lineage>
</organism>
<keyword evidence="5" id="KW-1185">Reference proteome</keyword>
<gene>
    <name evidence="4" type="ORF">ASCRUDRAFT_75482</name>
</gene>
<feature type="domain" description="Bul1 C-terminal" evidence="3">
    <location>
        <begin position="690"/>
        <end position="761"/>
    </location>
</feature>
<dbReference type="PANTHER" id="PTHR31904:SF1">
    <property type="entry name" value="BYPASS OF STOP CODON PROTEIN 5-RELATED"/>
    <property type="match status" value="1"/>
</dbReference>
<evidence type="ECO:0000259" key="2">
    <source>
        <dbReference type="Pfam" id="PF04425"/>
    </source>
</evidence>
<dbReference type="PANTHER" id="PTHR31904">
    <property type="entry name" value="BYPASS OF STOP CODON PROTEIN 5-RELATED"/>
    <property type="match status" value="1"/>
</dbReference>
<dbReference type="OrthoDB" id="2283785at2759"/>
<evidence type="ECO:0008006" key="6">
    <source>
        <dbReference type="Google" id="ProtNLM"/>
    </source>
</evidence>
<dbReference type="EMBL" id="KV454479">
    <property type="protein sequence ID" value="ODV61472.1"/>
    <property type="molecule type" value="Genomic_DNA"/>
</dbReference>
<evidence type="ECO:0000256" key="1">
    <source>
        <dbReference type="SAM" id="MobiDB-lite"/>
    </source>
</evidence>
<dbReference type="Pfam" id="PF04426">
    <property type="entry name" value="Bul1_C"/>
    <property type="match status" value="1"/>
</dbReference>
<dbReference type="InParanoid" id="A0A1D2VIJ7"/>
<dbReference type="Proteomes" id="UP000095038">
    <property type="component" value="Unassembled WGS sequence"/>
</dbReference>
<evidence type="ECO:0000259" key="3">
    <source>
        <dbReference type="Pfam" id="PF04426"/>
    </source>
</evidence>
<dbReference type="AlphaFoldDB" id="A0A1D2VIJ7"/>
<dbReference type="Pfam" id="PF04425">
    <property type="entry name" value="Bul1_N"/>
    <property type="match status" value="1"/>
</dbReference>
<evidence type="ECO:0000313" key="5">
    <source>
        <dbReference type="Proteomes" id="UP000095038"/>
    </source>
</evidence>
<dbReference type="RefSeq" id="XP_020047779.1">
    <property type="nucleotide sequence ID" value="XM_020193078.1"/>
</dbReference>
<dbReference type="InterPro" id="IPR007519">
    <property type="entry name" value="Bul1_N"/>
</dbReference>
<dbReference type="GeneID" id="30966714"/>
<feature type="domain" description="Bul1 N-terminal" evidence="2">
    <location>
        <begin position="100"/>
        <end position="480"/>
    </location>
</feature>
<feature type="region of interest" description="Disordered" evidence="1">
    <location>
        <begin position="1"/>
        <end position="59"/>
    </location>
</feature>
<accession>A0A1D2VIJ7</accession>
<reference evidence="5" key="1">
    <citation type="submission" date="2016-05" db="EMBL/GenBank/DDBJ databases">
        <title>Comparative genomics of biotechnologically important yeasts.</title>
        <authorList>
            <consortium name="DOE Joint Genome Institute"/>
            <person name="Riley R."/>
            <person name="Haridas S."/>
            <person name="Wolfe K.H."/>
            <person name="Lopes M.R."/>
            <person name="Hittinger C.T."/>
            <person name="Goker M."/>
            <person name="Salamov A."/>
            <person name="Wisecaver J."/>
            <person name="Long T.M."/>
            <person name="Aerts A.L."/>
            <person name="Barry K."/>
            <person name="Choi C."/>
            <person name="Clum A."/>
            <person name="Coughlan A.Y."/>
            <person name="Deshpande S."/>
            <person name="Douglass A.P."/>
            <person name="Hanson S.J."/>
            <person name="Klenk H.-P."/>
            <person name="Labutti K."/>
            <person name="Lapidus A."/>
            <person name="Lindquist E."/>
            <person name="Lipzen A."/>
            <person name="Meier-Kolthoff J.P."/>
            <person name="Ohm R.A."/>
            <person name="Otillar R.P."/>
            <person name="Pangilinan J."/>
            <person name="Peng Y."/>
            <person name="Rokas A."/>
            <person name="Rosa C.A."/>
            <person name="Scheuner C."/>
            <person name="Sibirny A.A."/>
            <person name="Slot J.C."/>
            <person name="Stielow J.B."/>
            <person name="Sun H."/>
            <person name="Kurtzman C.P."/>
            <person name="Blackwell M."/>
            <person name="Grigoriev I.V."/>
            <person name="Jeffries T.W."/>
        </authorList>
    </citation>
    <scope>NUCLEOTIDE SEQUENCE [LARGE SCALE GENOMIC DNA]</scope>
    <source>
        <strain evidence="5">DSM 1968</strain>
    </source>
</reference>
<dbReference type="STRING" id="1344418.A0A1D2VIJ7"/>
<sequence>MHQTFINSPINKSPHNYSQNSNTSATPNEDDSNNMNTNAITNTNTNDSDNNNNIDNSPHLIPLPDYYSINNDNLHQDNNYLNINYNPQARRISNASSINTNTSSTTNNYTSSTTNNSYNSYISNNSLNSINSTNSTNSRNSNFSNISNNSDTSVESNTPVDLLDTSINFDKILSLKKSNNAFVKLSIILLSHPDKIIELNNDAIVYGYALIENISKKPVNFDNFYISLEGHIVIQKSTNKLMTKNFLKMVDLSASWSYGYIKPSLNKLSYNFGHYQTNVKNPLTNKLETHYLGLPSNRILLPHIKYKKNFIFKIPSSNVLDNSCRHNILSHLSLPPSFGVNNHQVPNFSDLTPNILTGIDYVNNLNGSTILTKDYNHNTCVYYSVNAKLIQSPNNTSNDYYTPPDLRVTKNSQYYLRFIPIVQKNSLNNSINCLNSDFKNATSTDQLDTFYNSLLESKENIIKIFKYKEEQEEQNKNITDDNKNFSIKEEALMAQKELEFCQLKYMDFFNNSQQNPSHPNLDTSNYTTTSEVEVHTSNKLFQRKSLKLSNDQIKSIHATIDLPNYYFPYIHPKIFHKAKQSKYDISDPNQLKIFDFKINFPKDLKSLPKVEKITLDFTSITVSSIKSIPIKLSPSIFMNSYLLNFSRNLKKFDDDFKELDDSITKKFPIDIIHAMEALQAIKIEQDKFQILNVEQFSSFQSQNQNQINCSIKWDFKKNIPNTKTIVPSFQTCLLSRLYYVSANVIFDNKMVIKVPIPVTVSAY</sequence>
<feature type="compositionally biased region" description="Low complexity" evidence="1">
    <location>
        <begin position="33"/>
        <end position="57"/>
    </location>
</feature>
<name>A0A1D2VIJ7_9ASCO</name>
<protein>
    <recommendedName>
        <fullName evidence="6">Bul1 N-terminal domain-containing protein</fullName>
    </recommendedName>
</protein>
<proteinExistence type="predicted"/>
<dbReference type="InterPro" id="IPR039634">
    <property type="entry name" value="Bul1-like"/>
</dbReference>
<dbReference type="InterPro" id="IPR022794">
    <property type="entry name" value="Bul1_C"/>
</dbReference>
<evidence type="ECO:0000313" key="4">
    <source>
        <dbReference type="EMBL" id="ODV61472.1"/>
    </source>
</evidence>